<feature type="signal peptide" evidence="7">
    <location>
        <begin position="1"/>
        <end position="27"/>
    </location>
</feature>
<sequence length="327" mass="33808">MSYFKTSKVMLSTAAALMLGTASTANAETTVALVLPGSIADGGWNAGAYQGLQALKADGFDVAFSENVSQADIPAVVQGYADDGYDLVIGHGYQFGSLFAEISEEYPEQAFFATTSAPGNTEIPSNALYVEFRYTDAAYGMGALAALMSDGKAVGVVGGGDNPTTQGMAKAFVEAAEATKDGLKGYAIVTGDYNDAAKGREAASTMIGNGADVIWHTADITGIGAIEGASSQGAKVIGMFAEQTELAPSEMGTSLSANNAGLVQEVAKMVADGSFEGGGMWEPALGFSWLPLYGDTTYNTDLISEDTWAKFLEIWAKVDSGEIEPAS</sequence>
<dbReference type="SUPFAM" id="SSF53822">
    <property type="entry name" value="Periplasmic binding protein-like I"/>
    <property type="match status" value="1"/>
</dbReference>
<accession>A0A0P1ITV8</accession>
<dbReference type="InterPro" id="IPR003760">
    <property type="entry name" value="PnrA-like"/>
</dbReference>
<dbReference type="STRING" id="1715691.TA5113_03204"/>
<keyword evidence="6" id="KW-0449">Lipoprotein</keyword>
<keyword evidence="3" id="KW-1003">Cell membrane</keyword>
<dbReference type="Pfam" id="PF02608">
    <property type="entry name" value="Bmp"/>
    <property type="match status" value="1"/>
</dbReference>
<dbReference type="PANTHER" id="PTHR34296">
    <property type="entry name" value="TRANSCRIPTIONAL ACTIVATOR PROTEIN MED"/>
    <property type="match status" value="1"/>
</dbReference>
<evidence type="ECO:0000256" key="2">
    <source>
        <dbReference type="ARBA" id="ARBA00008610"/>
    </source>
</evidence>
<evidence type="ECO:0000313" key="9">
    <source>
        <dbReference type="EMBL" id="CUK26980.1"/>
    </source>
</evidence>
<comment type="subcellular location">
    <subcellularLocation>
        <location evidence="1">Cell membrane</location>
        <topology evidence="1">Lipid-anchor</topology>
    </subcellularLocation>
</comment>
<dbReference type="GO" id="GO:0005886">
    <property type="term" value="C:plasma membrane"/>
    <property type="evidence" value="ECO:0007669"/>
    <property type="project" value="UniProtKB-SubCell"/>
</dbReference>
<dbReference type="InterPro" id="IPR050957">
    <property type="entry name" value="BMP_lipoprotein"/>
</dbReference>
<proteinExistence type="inferred from homology"/>
<reference evidence="10" key="1">
    <citation type="submission" date="2015-09" db="EMBL/GenBank/DDBJ databases">
        <authorList>
            <person name="Rodrigo-Torres Lidia"/>
            <person name="Arahal R.David."/>
        </authorList>
    </citation>
    <scope>NUCLEOTIDE SEQUENCE [LARGE SCALE GENOMIC DNA]</scope>
    <source>
        <strain evidence="10">CECT 5114</strain>
    </source>
</reference>
<dbReference type="AlphaFoldDB" id="A0A0P1ITV8"/>
<dbReference type="EMBL" id="CYUE01000021">
    <property type="protein sequence ID" value="CUK26980.1"/>
    <property type="molecule type" value="Genomic_DNA"/>
</dbReference>
<evidence type="ECO:0000256" key="7">
    <source>
        <dbReference type="SAM" id="SignalP"/>
    </source>
</evidence>
<dbReference type="PANTHER" id="PTHR34296:SF2">
    <property type="entry name" value="ABC TRANSPORTER GUANOSINE-BINDING PROTEIN NUPN"/>
    <property type="match status" value="1"/>
</dbReference>
<gene>
    <name evidence="9" type="ORF">TA5114_02799</name>
</gene>
<dbReference type="RefSeq" id="WP_058315905.1">
    <property type="nucleotide sequence ID" value="NZ_CYTO01000024.1"/>
</dbReference>
<evidence type="ECO:0000256" key="4">
    <source>
        <dbReference type="ARBA" id="ARBA00022729"/>
    </source>
</evidence>
<dbReference type="Proteomes" id="UP000051184">
    <property type="component" value="Unassembled WGS sequence"/>
</dbReference>
<dbReference type="Gene3D" id="3.40.50.2300">
    <property type="match status" value="2"/>
</dbReference>
<feature type="domain" description="ABC transporter substrate-binding protein PnrA-like" evidence="8">
    <location>
        <begin position="29"/>
        <end position="281"/>
    </location>
</feature>
<keyword evidence="5" id="KW-0472">Membrane</keyword>
<evidence type="ECO:0000259" key="8">
    <source>
        <dbReference type="Pfam" id="PF02608"/>
    </source>
</evidence>
<organism evidence="9 10">
    <name type="scientific">Cognatishimia activa</name>
    <dbReference type="NCBI Taxonomy" id="1715691"/>
    <lineage>
        <taxon>Bacteria</taxon>
        <taxon>Pseudomonadati</taxon>
        <taxon>Pseudomonadota</taxon>
        <taxon>Alphaproteobacteria</taxon>
        <taxon>Rhodobacterales</taxon>
        <taxon>Paracoccaceae</taxon>
        <taxon>Cognatishimia</taxon>
    </lineage>
</organism>
<keyword evidence="10" id="KW-1185">Reference proteome</keyword>
<dbReference type="OrthoDB" id="9776364at2"/>
<dbReference type="CDD" id="cd06304">
    <property type="entry name" value="PBP1_BmpA_Med_PnrA-like"/>
    <property type="match status" value="1"/>
</dbReference>
<evidence type="ECO:0000256" key="1">
    <source>
        <dbReference type="ARBA" id="ARBA00004193"/>
    </source>
</evidence>
<name>A0A0P1ITV8_9RHOB</name>
<evidence type="ECO:0000256" key="6">
    <source>
        <dbReference type="ARBA" id="ARBA00023288"/>
    </source>
</evidence>
<evidence type="ECO:0000256" key="5">
    <source>
        <dbReference type="ARBA" id="ARBA00023136"/>
    </source>
</evidence>
<protein>
    <submittedName>
        <fullName evidence="9">Purine-binding protein</fullName>
    </submittedName>
</protein>
<dbReference type="InterPro" id="IPR028082">
    <property type="entry name" value="Peripla_BP_I"/>
</dbReference>
<comment type="similarity">
    <text evidence="2">Belongs to the BMP lipoprotein family.</text>
</comment>
<feature type="chain" id="PRO_5006065613" evidence="7">
    <location>
        <begin position="28"/>
        <end position="327"/>
    </location>
</feature>
<keyword evidence="4 7" id="KW-0732">Signal</keyword>
<evidence type="ECO:0000256" key="3">
    <source>
        <dbReference type="ARBA" id="ARBA00022475"/>
    </source>
</evidence>
<evidence type="ECO:0000313" key="10">
    <source>
        <dbReference type="Proteomes" id="UP000051184"/>
    </source>
</evidence>